<name>A0ACB8ENY2_9SAUR</name>
<keyword evidence="2" id="KW-1185">Reference proteome</keyword>
<proteinExistence type="predicted"/>
<dbReference type="Proteomes" id="UP000827872">
    <property type="component" value="Linkage Group LG03"/>
</dbReference>
<gene>
    <name evidence="1" type="ORF">K3G42_032550</name>
</gene>
<sequence>MKTKALYRSLEKSSKQILNAVSRSLPIHPFPSCLPIQKGDVKNCGWFTVSNSVNRKLPIFCFLSPKAPNQKHRKSLPTFAFLHSLTHDMHNVYITPRSPNLDSSY</sequence>
<protein>
    <submittedName>
        <fullName evidence="1">Uncharacterized protein</fullName>
    </submittedName>
</protein>
<organism evidence="1 2">
    <name type="scientific">Sphaerodactylus townsendi</name>
    <dbReference type="NCBI Taxonomy" id="933632"/>
    <lineage>
        <taxon>Eukaryota</taxon>
        <taxon>Metazoa</taxon>
        <taxon>Chordata</taxon>
        <taxon>Craniata</taxon>
        <taxon>Vertebrata</taxon>
        <taxon>Euteleostomi</taxon>
        <taxon>Lepidosauria</taxon>
        <taxon>Squamata</taxon>
        <taxon>Bifurcata</taxon>
        <taxon>Gekkota</taxon>
        <taxon>Sphaerodactylidae</taxon>
        <taxon>Sphaerodactylus</taxon>
    </lineage>
</organism>
<comment type="caution">
    <text evidence="1">The sequence shown here is derived from an EMBL/GenBank/DDBJ whole genome shotgun (WGS) entry which is preliminary data.</text>
</comment>
<accession>A0ACB8ENY2</accession>
<reference evidence="1" key="1">
    <citation type="submission" date="2021-08" db="EMBL/GenBank/DDBJ databases">
        <title>The first chromosome-level gecko genome reveals the dynamic sex chromosomes of Neotropical dwarf geckos (Sphaerodactylidae: Sphaerodactylus).</title>
        <authorList>
            <person name="Pinto B.J."/>
            <person name="Keating S.E."/>
            <person name="Gamble T."/>
        </authorList>
    </citation>
    <scope>NUCLEOTIDE SEQUENCE</scope>
    <source>
        <strain evidence="1">TG3544</strain>
    </source>
</reference>
<dbReference type="EMBL" id="CM037616">
    <property type="protein sequence ID" value="KAH7993881.1"/>
    <property type="molecule type" value="Genomic_DNA"/>
</dbReference>
<evidence type="ECO:0000313" key="1">
    <source>
        <dbReference type="EMBL" id="KAH7993881.1"/>
    </source>
</evidence>
<evidence type="ECO:0000313" key="2">
    <source>
        <dbReference type="Proteomes" id="UP000827872"/>
    </source>
</evidence>